<evidence type="ECO:0000313" key="1">
    <source>
        <dbReference type="EMBL" id="PVH25664.1"/>
    </source>
</evidence>
<dbReference type="Proteomes" id="UP000245627">
    <property type="component" value="Unassembled WGS sequence"/>
</dbReference>
<sequence>MFKTTQFLFLLSILLFRSCNERKDQNAAVPDQYKLEQITVNLEKFHKETLDFNFTVRKNNVEYIILDTTIGINLNHLSKSVIDTNHIFFLSIRNNAIFIFGKDGSFISQHTNKSLNLGVLTDFSVSNEFLTIWDGKKDIISIFKISKNGGHLTKEVEIKPTFEINSFWKLNSGDYLATVSSWNVPSIEDELLITDSRFETTKKGYYRNLGNADDDYILSNSYFHLFNNKIHLSHSTDNLTFLFDETGKLLRSVEIKYGENAPAKLLSSLEKNAYELSNYFFINGYTYITDNFIAGSISKGLSQKKSFIADTLSRKLYIENRPYSSFLSNTLGSYKDKIISILIPGQYNLAKDSDFISDEVKRALKKGAYVICLTEL</sequence>
<keyword evidence="2" id="KW-1185">Reference proteome</keyword>
<accession>A0A2T8HJP5</accession>
<protein>
    <recommendedName>
        <fullName evidence="3">6-bladed beta-propeller</fullName>
    </recommendedName>
</protein>
<reference evidence="1 2" key="1">
    <citation type="submission" date="2018-04" db="EMBL/GenBank/DDBJ databases">
        <title>Sphingobacterium cortibacter sp. nov.</title>
        <authorList>
            <person name="Li Y."/>
        </authorList>
    </citation>
    <scope>NUCLEOTIDE SEQUENCE [LARGE SCALE GENOMIC DNA]</scope>
    <source>
        <strain evidence="1 2">2c-3</strain>
    </source>
</reference>
<dbReference type="RefSeq" id="WP_116775234.1">
    <property type="nucleotide sequence ID" value="NZ_QDKG01000002.1"/>
</dbReference>
<gene>
    <name evidence="1" type="ORF">DC487_06895</name>
</gene>
<name>A0A2T8HJP5_9SPHI</name>
<dbReference type="AlphaFoldDB" id="A0A2T8HJP5"/>
<dbReference type="OrthoDB" id="823219at2"/>
<organism evidence="1 2">
    <name type="scientific">Sphingobacterium corticibacter</name>
    <dbReference type="NCBI Taxonomy" id="2171749"/>
    <lineage>
        <taxon>Bacteria</taxon>
        <taxon>Pseudomonadati</taxon>
        <taxon>Bacteroidota</taxon>
        <taxon>Sphingobacteriia</taxon>
        <taxon>Sphingobacteriales</taxon>
        <taxon>Sphingobacteriaceae</taxon>
        <taxon>Sphingobacterium</taxon>
    </lineage>
</organism>
<evidence type="ECO:0000313" key="2">
    <source>
        <dbReference type="Proteomes" id="UP000245627"/>
    </source>
</evidence>
<evidence type="ECO:0008006" key="3">
    <source>
        <dbReference type="Google" id="ProtNLM"/>
    </source>
</evidence>
<proteinExistence type="predicted"/>
<comment type="caution">
    <text evidence="1">The sequence shown here is derived from an EMBL/GenBank/DDBJ whole genome shotgun (WGS) entry which is preliminary data.</text>
</comment>
<dbReference type="EMBL" id="QDKG01000002">
    <property type="protein sequence ID" value="PVH25664.1"/>
    <property type="molecule type" value="Genomic_DNA"/>
</dbReference>